<dbReference type="EMBL" id="CAADRN010000303">
    <property type="protein sequence ID" value="VFU17697.1"/>
    <property type="molecule type" value="Genomic_DNA"/>
</dbReference>
<organism evidence="2">
    <name type="scientific">anaerobic digester metagenome</name>
    <dbReference type="NCBI Taxonomy" id="1263854"/>
    <lineage>
        <taxon>unclassified sequences</taxon>
        <taxon>metagenomes</taxon>
        <taxon>ecological metagenomes</taxon>
    </lineage>
</organism>
<evidence type="ECO:0000313" key="2">
    <source>
        <dbReference type="EMBL" id="VFU17697.1"/>
    </source>
</evidence>
<evidence type="ECO:0000259" key="1">
    <source>
        <dbReference type="PROSITE" id="PS51819"/>
    </source>
</evidence>
<feature type="domain" description="VOC" evidence="1">
    <location>
        <begin position="4"/>
        <end position="148"/>
    </location>
</feature>
<accession>A0A485M740</accession>
<dbReference type="AlphaFoldDB" id="A0A485M740"/>
<gene>
    <name evidence="2" type="ORF">SCFA_3710005</name>
</gene>
<name>A0A485M740_9ZZZZ</name>
<dbReference type="Pfam" id="PF00903">
    <property type="entry name" value="Glyoxalase"/>
    <property type="match status" value="1"/>
</dbReference>
<protein>
    <submittedName>
        <fullName evidence="2">Glyoxalase</fullName>
    </submittedName>
</protein>
<dbReference type="InterPro" id="IPR004360">
    <property type="entry name" value="Glyas_Fos-R_dOase_dom"/>
</dbReference>
<dbReference type="Gene3D" id="3.10.180.10">
    <property type="entry name" value="2,3-Dihydroxybiphenyl 1,2-Dioxygenase, domain 1"/>
    <property type="match status" value="1"/>
</dbReference>
<dbReference type="InterPro" id="IPR029068">
    <property type="entry name" value="Glyas_Bleomycin-R_OHBP_Dase"/>
</dbReference>
<proteinExistence type="predicted"/>
<dbReference type="SUPFAM" id="SSF54593">
    <property type="entry name" value="Glyoxalase/Bleomycin resistance protein/Dihydroxybiphenyl dioxygenase"/>
    <property type="match status" value="1"/>
</dbReference>
<dbReference type="CDD" id="cd06587">
    <property type="entry name" value="VOC"/>
    <property type="match status" value="1"/>
</dbReference>
<reference evidence="2" key="1">
    <citation type="submission" date="2019-03" db="EMBL/GenBank/DDBJ databases">
        <authorList>
            <person name="Hao L."/>
        </authorList>
    </citation>
    <scope>NUCLEOTIDE SEQUENCE</scope>
</reference>
<dbReference type="InterPro" id="IPR037523">
    <property type="entry name" value="VOC_core"/>
</dbReference>
<dbReference type="PROSITE" id="PS51819">
    <property type="entry name" value="VOC"/>
    <property type="match status" value="1"/>
</dbReference>
<sequence length="149" mass="16909">MKIKFVHTNIIARDWKKLAQFYIDVFGCEPVPPERDHSGGWIERITSIKGVHIRGIHLRLPGYKDGPTLEIFNYNKQPEGCEQPAVNRPGLAHIAFLVEDVRFFYEKLLEKGGSKLGELVEKKIDGVGLLTVVYARDPEGNIIEILNVK</sequence>